<evidence type="ECO:0000313" key="3">
    <source>
        <dbReference type="EMBL" id="GAW05598.1"/>
    </source>
</evidence>
<sequence length="366" mass="40152">MMEADRSSSKNEDAHRCTACISKNTKCTDPKGGVLEHLTYLWLFSAVMESMAYGIYFLLFCRCVRILWQRHIKGRISLYLITATTTLFVLITIRMALDNYASVTAFTYAPLTPDAAEIYLGSFGNGAMFRTGTYVALTIVADIFIVFRVYAVWGSSIYAATVPSLLAIADIITGALTIQTIHQLTAGESPDGSTLATHLLIFYGFTLSVNVLSTFMIASRIYWAQRQTRLIKSSMNLNMAIEVVVESAALYSSSLVAMIAPTATGSNVQYCMLSVMSPIVGIAFTLIIVRVGSGLSPDTNAAPPTRSLRFVTPRSEFTSEVERSQFQATDPLHAMENNEFQLHLTEASHSQHTDHSDGGLGRELSK</sequence>
<keyword evidence="2" id="KW-1133">Transmembrane helix</keyword>
<accession>A0A1Q3EEK1</accession>
<keyword evidence="4" id="KW-1185">Reference proteome</keyword>
<comment type="caution">
    <text evidence="3">The sequence shown here is derived from an EMBL/GenBank/DDBJ whole genome shotgun (WGS) entry which is preliminary data.</text>
</comment>
<protein>
    <recommendedName>
        <fullName evidence="5">Pheromone receptor</fullName>
    </recommendedName>
</protein>
<dbReference type="AlphaFoldDB" id="A0A1Q3EEK1"/>
<reference evidence="3 4" key="2">
    <citation type="submission" date="2017-02" db="EMBL/GenBank/DDBJ databases">
        <title>A genome survey and senescence transcriptome analysis in Lentinula edodes.</title>
        <authorList>
            <person name="Sakamoto Y."/>
            <person name="Nakade K."/>
            <person name="Sato S."/>
            <person name="Yoshida Y."/>
            <person name="Miyazaki K."/>
            <person name="Natsume S."/>
            <person name="Konno N."/>
        </authorList>
    </citation>
    <scope>NUCLEOTIDE SEQUENCE [LARGE SCALE GENOMIC DNA]</scope>
    <source>
        <strain evidence="3 4">NBRC 111202</strain>
    </source>
</reference>
<organism evidence="3 4">
    <name type="scientific">Lentinula edodes</name>
    <name type="common">Shiitake mushroom</name>
    <name type="synonym">Lentinus edodes</name>
    <dbReference type="NCBI Taxonomy" id="5353"/>
    <lineage>
        <taxon>Eukaryota</taxon>
        <taxon>Fungi</taxon>
        <taxon>Dikarya</taxon>
        <taxon>Basidiomycota</taxon>
        <taxon>Agaricomycotina</taxon>
        <taxon>Agaricomycetes</taxon>
        <taxon>Agaricomycetidae</taxon>
        <taxon>Agaricales</taxon>
        <taxon>Marasmiineae</taxon>
        <taxon>Omphalotaceae</taxon>
        <taxon>Lentinula</taxon>
    </lineage>
</organism>
<evidence type="ECO:0000256" key="1">
    <source>
        <dbReference type="SAM" id="MobiDB-lite"/>
    </source>
</evidence>
<evidence type="ECO:0000313" key="4">
    <source>
        <dbReference type="Proteomes" id="UP000188533"/>
    </source>
</evidence>
<feature type="transmembrane region" description="Helical" evidence="2">
    <location>
        <begin position="76"/>
        <end position="97"/>
    </location>
</feature>
<feature type="region of interest" description="Disordered" evidence="1">
    <location>
        <begin position="347"/>
        <end position="366"/>
    </location>
</feature>
<feature type="transmembrane region" description="Helical" evidence="2">
    <location>
        <begin position="201"/>
        <end position="223"/>
    </location>
</feature>
<keyword evidence="2" id="KW-0472">Membrane</keyword>
<name>A0A1Q3EEK1_LENED</name>
<evidence type="ECO:0008006" key="5">
    <source>
        <dbReference type="Google" id="ProtNLM"/>
    </source>
</evidence>
<evidence type="ECO:0000256" key="2">
    <source>
        <dbReference type="SAM" id="Phobius"/>
    </source>
</evidence>
<proteinExistence type="predicted"/>
<gene>
    <name evidence="3" type="ORF">LENED_007464</name>
</gene>
<feature type="transmembrane region" description="Helical" evidence="2">
    <location>
        <begin position="243"/>
        <end position="261"/>
    </location>
</feature>
<reference evidence="3 4" key="1">
    <citation type="submission" date="2016-08" db="EMBL/GenBank/DDBJ databases">
        <authorList>
            <consortium name="Lentinula edodes genome sequencing consortium"/>
            <person name="Sakamoto Y."/>
            <person name="Nakade K."/>
            <person name="Sato S."/>
            <person name="Yoshida Y."/>
            <person name="Miyazaki K."/>
            <person name="Natsume S."/>
            <person name="Konno N."/>
        </authorList>
    </citation>
    <scope>NUCLEOTIDE SEQUENCE [LARGE SCALE GENOMIC DNA]</scope>
    <source>
        <strain evidence="3 4">NBRC 111202</strain>
    </source>
</reference>
<feature type="transmembrane region" description="Helical" evidence="2">
    <location>
        <begin position="131"/>
        <end position="150"/>
    </location>
</feature>
<feature type="transmembrane region" description="Helical" evidence="2">
    <location>
        <begin position="40"/>
        <end position="64"/>
    </location>
</feature>
<dbReference type="Proteomes" id="UP000188533">
    <property type="component" value="Unassembled WGS sequence"/>
</dbReference>
<feature type="transmembrane region" description="Helical" evidence="2">
    <location>
        <begin position="267"/>
        <end position="289"/>
    </location>
</feature>
<keyword evidence="2" id="KW-0812">Transmembrane</keyword>
<feature type="transmembrane region" description="Helical" evidence="2">
    <location>
        <begin position="157"/>
        <end position="181"/>
    </location>
</feature>
<dbReference type="EMBL" id="BDGU01000257">
    <property type="protein sequence ID" value="GAW05598.1"/>
    <property type="molecule type" value="Genomic_DNA"/>
</dbReference>